<proteinExistence type="predicted"/>
<organism evidence="2 3">
    <name type="scientific">Mariniflexile litorale</name>
    <dbReference type="NCBI Taxonomy" id="3045158"/>
    <lineage>
        <taxon>Bacteria</taxon>
        <taxon>Pseudomonadati</taxon>
        <taxon>Bacteroidota</taxon>
        <taxon>Flavobacteriia</taxon>
        <taxon>Flavobacteriales</taxon>
        <taxon>Flavobacteriaceae</taxon>
        <taxon>Mariniflexile</taxon>
    </lineage>
</organism>
<dbReference type="KEGG" id="mlil:QLS71_012435"/>
<protein>
    <submittedName>
        <fullName evidence="2">DUF4198 domain-containing protein</fullName>
    </submittedName>
</protein>
<evidence type="ECO:0000313" key="3">
    <source>
        <dbReference type="Proteomes" id="UP001224325"/>
    </source>
</evidence>
<keyword evidence="3" id="KW-1185">Reference proteome</keyword>
<evidence type="ECO:0000256" key="1">
    <source>
        <dbReference type="SAM" id="SignalP"/>
    </source>
</evidence>
<dbReference type="InterPro" id="IPR019613">
    <property type="entry name" value="DUF4198"/>
</dbReference>
<sequence>MKKTILTIALIIFTTTQSFAHYLWIETDPNGQIGTEQNIKVFFGEYTYGVIEKVEGEAFPNVKDFTLWVVDEKGNKVKLETTAFEDHYLAKFTPSANGTYTVVLNNDHIDVIDYTKYDFGIFKTHYHSVTKIQVGNAINKTIALNEKGITVKDISTNKDEIKLQVLFKNKPLAKNELKVFVADLWSKTLETDDNGIVSFKLPWKTKYIVETTFSEKVPGVYKGDKYEFIWHCVTYSII</sequence>
<keyword evidence="1" id="KW-0732">Signal</keyword>
<dbReference type="Proteomes" id="UP001224325">
    <property type="component" value="Chromosome"/>
</dbReference>
<feature type="chain" id="PRO_5043504257" evidence="1">
    <location>
        <begin position="21"/>
        <end position="238"/>
    </location>
</feature>
<dbReference type="AlphaFoldDB" id="A0AAU7ECS0"/>
<dbReference type="RefSeq" id="WP_308990870.1">
    <property type="nucleotide sequence ID" value="NZ_CP155618.1"/>
</dbReference>
<dbReference type="Pfam" id="PF10670">
    <property type="entry name" value="DUF4198"/>
    <property type="match status" value="1"/>
</dbReference>
<accession>A0AAU7ECS0</accession>
<reference evidence="2" key="1">
    <citation type="submission" date="2024-04" db="EMBL/GenBank/DDBJ databases">
        <title>Mariniflexile litorale, isolated from the shallow sediments of the Sea of Japan.</title>
        <authorList>
            <person name="Romanenko L."/>
            <person name="Isaeva M."/>
        </authorList>
    </citation>
    <scope>NUCLEOTIDE SEQUENCE [LARGE SCALE GENOMIC DNA]</scope>
    <source>
        <strain evidence="2">KMM 9835</strain>
    </source>
</reference>
<gene>
    <name evidence="2" type="ORF">QLS71_012435</name>
</gene>
<dbReference type="EMBL" id="CP155618">
    <property type="protein sequence ID" value="XBL13130.1"/>
    <property type="molecule type" value="Genomic_DNA"/>
</dbReference>
<feature type="signal peptide" evidence="1">
    <location>
        <begin position="1"/>
        <end position="20"/>
    </location>
</feature>
<name>A0AAU7ECS0_9FLAO</name>
<evidence type="ECO:0000313" key="2">
    <source>
        <dbReference type="EMBL" id="XBL13130.1"/>
    </source>
</evidence>